<dbReference type="Proteomes" id="UP000807025">
    <property type="component" value="Unassembled WGS sequence"/>
</dbReference>
<name>A0A9P6D8D6_PLEER</name>
<keyword evidence="2" id="KW-1185">Reference proteome</keyword>
<dbReference type="EMBL" id="MU154548">
    <property type="protein sequence ID" value="KAF9496851.1"/>
    <property type="molecule type" value="Genomic_DNA"/>
</dbReference>
<protein>
    <submittedName>
        <fullName evidence="1">Uncharacterized protein</fullName>
    </submittedName>
</protein>
<dbReference type="OrthoDB" id="2745718at2759"/>
<comment type="caution">
    <text evidence="1">The sequence shown here is derived from an EMBL/GenBank/DDBJ whole genome shotgun (WGS) entry which is preliminary data.</text>
</comment>
<proteinExistence type="predicted"/>
<feature type="non-terminal residue" evidence="1">
    <location>
        <position position="1"/>
    </location>
</feature>
<reference evidence="1" key="1">
    <citation type="submission" date="2020-11" db="EMBL/GenBank/DDBJ databases">
        <authorList>
            <consortium name="DOE Joint Genome Institute"/>
            <person name="Ahrendt S."/>
            <person name="Riley R."/>
            <person name="Andreopoulos W."/>
            <person name="Labutti K."/>
            <person name="Pangilinan J."/>
            <person name="Ruiz-Duenas F.J."/>
            <person name="Barrasa J.M."/>
            <person name="Sanchez-Garcia M."/>
            <person name="Camarero S."/>
            <person name="Miyauchi S."/>
            <person name="Serrano A."/>
            <person name="Linde D."/>
            <person name="Babiker R."/>
            <person name="Drula E."/>
            <person name="Ayuso-Fernandez I."/>
            <person name="Pacheco R."/>
            <person name="Padilla G."/>
            <person name="Ferreira P."/>
            <person name="Barriuso J."/>
            <person name="Kellner H."/>
            <person name="Castanera R."/>
            <person name="Alfaro M."/>
            <person name="Ramirez L."/>
            <person name="Pisabarro A.G."/>
            <person name="Kuo A."/>
            <person name="Tritt A."/>
            <person name="Lipzen A."/>
            <person name="He G."/>
            <person name="Yan M."/>
            <person name="Ng V."/>
            <person name="Cullen D."/>
            <person name="Martin F."/>
            <person name="Rosso M.-N."/>
            <person name="Henrissat B."/>
            <person name="Hibbett D."/>
            <person name="Martinez A.T."/>
            <person name="Grigoriev I.V."/>
        </authorList>
    </citation>
    <scope>NUCLEOTIDE SEQUENCE</scope>
    <source>
        <strain evidence="1">ATCC 90797</strain>
    </source>
</reference>
<evidence type="ECO:0000313" key="1">
    <source>
        <dbReference type="EMBL" id="KAF9496851.1"/>
    </source>
</evidence>
<organism evidence="1 2">
    <name type="scientific">Pleurotus eryngii</name>
    <name type="common">Boletus of the steppes</name>
    <dbReference type="NCBI Taxonomy" id="5323"/>
    <lineage>
        <taxon>Eukaryota</taxon>
        <taxon>Fungi</taxon>
        <taxon>Dikarya</taxon>
        <taxon>Basidiomycota</taxon>
        <taxon>Agaricomycotina</taxon>
        <taxon>Agaricomycetes</taxon>
        <taxon>Agaricomycetidae</taxon>
        <taxon>Agaricales</taxon>
        <taxon>Pleurotineae</taxon>
        <taxon>Pleurotaceae</taxon>
        <taxon>Pleurotus</taxon>
    </lineage>
</organism>
<dbReference type="AlphaFoldDB" id="A0A9P6D8D6"/>
<accession>A0A9P6D8D6</accession>
<sequence length="88" mass="10351">LSLQRTSQWTQPRTCLFSWKKDKVWLKEYNGQRSVHVHIRTLSSGDPHSLAQNSLLTFDIPPYTKVRAKTNYMSRMDVFPVLQLDDRS</sequence>
<gene>
    <name evidence="1" type="ORF">BDN71DRAFT_1445507</name>
</gene>
<evidence type="ECO:0000313" key="2">
    <source>
        <dbReference type="Proteomes" id="UP000807025"/>
    </source>
</evidence>